<dbReference type="PANTHER" id="PTHR33327">
    <property type="entry name" value="ENDONUCLEASE"/>
    <property type="match status" value="1"/>
</dbReference>
<feature type="domain" description="DUF7041" evidence="2">
    <location>
        <begin position="20"/>
        <end position="98"/>
    </location>
</feature>
<dbReference type="Proteomes" id="UP000694846">
    <property type="component" value="Unplaced"/>
</dbReference>
<proteinExistence type="predicted"/>
<accession>A0A8B8FAD1</accession>
<evidence type="ECO:0000256" key="1">
    <source>
        <dbReference type="SAM" id="MobiDB-lite"/>
    </source>
</evidence>
<evidence type="ECO:0000313" key="4">
    <source>
        <dbReference type="RefSeq" id="XP_025407576.1"/>
    </source>
</evidence>
<evidence type="ECO:0000259" key="2">
    <source>
        <dbReference type="Pfam" id="PF23055"/>
    </source>
</evidence>
<dbReference type="InterPro" id="IPR055469">
    <property type="entry name" value="DUF7041"/>
</dbReference>
<sequence length="273" mass="30369">MAESNECHSEALDAVSVVKLPGFWKQSPQYWFTHAESVFANHRIGSRIQRVNHVVGALDEEGVRTIGDLLDNDVTYEGIKNRLIEAYDLPRSTRFRDIIRPGCIGDRRPSQLLRDMRIALPAEIGEEALRQFWLQKLPASVLPVVAGLDGPLDMLATRADRVLEAIPQDMEALEITHGRINELANSVAQLSVQMATLTRMLQANNARRRSPEKHTSSPPPPISTDTGVCYYHKTYGKSARNCRSPCSSRVASSRGRSQGHPQPLPDPRSSAEN</sequence>
<dbReference type="RefSeq" id="XP_025407576.1">
    <property type="nucleotide sequence ID" value="XM_025551791.1"/>
</dbReference>
<dbReference type="PANTHER" id="PTHR33327:SF3">
    <property type="entry name" value="RNA-DIRECTED DNA POLYMERASE"/>
    <property type="match status" value="1"/>
</dbReference>
<feature type="region of interest" description="Disordered" evidence="1">
    <location>
        <begin position="205"/>
        <end position="226"/>
    </location>
</feature>
<dbReference type="GeneID" id="112681544"/>
<name>A0A8B8FAD1_9HEMI</name>
<dbReference type="OrthoDB" id="6589648at2759"/>
<dbReference type="Pfam" id="PF23055">
    <property type="entry name" value="DUF7041"/>
    <property type="match status" value="1"/>
</dbReference>
<dbReference type="AlphaFoldDB" id="A0A8B8FAD1"/>
<protein>
    <submittedName>
        <fullName evidence="4">Uncharacterized protein LOC112681544</fullName>
    </submittedName>
</protein>
<feature type="compositionally biased region" description="Polar residues" evidence="1">
    <location>
        <begin position="244"/>
        <end position="260"/>
    </location>
</feature>
<feature type="region of interest" description="Disordered" evidence="1">
    <location>
        <begin position="238"/>
        <end position="273"/>
    </location>
</feature>
<keyword evidence="3" id="KW-1185">Reference proteome</keyword>
<reference evidence="4" key="1">
    <citation type="submission" date="2025-08" db="UniProtKB">
        <authorList>
            <consortium name="RefSeq"/>
        </authorList>
    </citation>
    <scope>IDENTIFICATION</scope>
    <source>
        <tissue evidence="4">Whole body</tissue>
    </source>
</reference>
<organism evidence="3 4">
    <name type="scientific">Sipha flava</name>
    <name type="common">yellow sugarcane aphid</name>
    <dbReference type="NCBI Taxonomy" id="143950"/>
    <lineage>
        <taxon>Eukaryota</taxon>
        <taxon>Metazoa</taxon>
        <taxon>Ecdysozoa</taxon>
        <taxon>Arthropoda</taxon>
        <taxon>Hexapoda</taxon>
        <taxon>Insecta</taxon>
        <taxon>Pterygota</taxon>
        <taxon>Neoptera</taxon>
        <taxon>Paraneoptera</taxon>
        <taxon>Hemiptera</taxon>
        <taxon>Sternorrhyncha</taxon>
        <taxon>Aphidomorpha</taxon>
        <taxon>Aphidoidea</taxon>
        <taxon>Aphididae</taxon>
        <taxon>Sipha</taxon>
    </lineage>
</organism>
<evidence type="ECO:0000313" key="3">
    <source>
        <dbReference type="Proteomes" id="UP000694846"/>
    </source>
</evidence>
<gene>
    <name evidence="4" type="primary">LOC112681544</name>
</gene>